<dbReference type="InterPro" id="IPR036575">
    <property type="entry name" value="TFIIS_cen_dom_sf"/>
</dbReference>
<dbReference type="SUPFAM" id="SSF47676">
    <property type="entry name" value="Conserved domain common to transcription factors TFIIS, elongin A, CRSP70"/>
    <property type="match status" value="1"/>
</dbReference>
<dbReference type="PROSITE" id="PS51321">
    <property type="entry name" value="TFIIS_CENTRAL"/>
    <property type="match status" value="1"/>
</dbReference>
<feature type="domain" description="TFIIS N-terminal" evidence="4">
    <location>
        <begin position="71"/>
        <end position="145"/>
    </location>
</feature>
<organism evidence="6 7">
    <name type="scientific">Alosa alosa</name>
    <name type="common">allis shad</name>
    <dbReference type="NCBI Taxonomy" id="278164"/>
    <lineage>
        <taxon>Eukaryota</taxon>
        <taxon>Metazoa</taxon>
        <taxon>Chordata</taxon>
        <taxon>Craniata</taxon>
        <taxon>Vertebrata</taxon>
        <taxon>Euteleostomi</taxon>
        <taxon>Actinopterygii</taxon>
        <taxon>Neopterygii</taxon>
        <taxon>Teleostei</taxon>
        <taxon>Clupei</taxon>
        <taxon>Clupeiformes</taxon>
        <taxon>Clupeoidei</taxon>
        <taxon>Clupeidae</taxon>
        <taxon>Alosa</taxon>
    </lineage>
</organism>
<dbReference type="SMART" id="SM00509">
    <property type="entry name" value="TFS2N"/>
    <property type="match status" value="1"/>
</dbReference>
<dbReference type="GO" id="GO:0005634">
    <property type="term" value="C:nucleus"/>
    <property type="evidence" value="ECO:0007669"/>
    <property type="project" value="UniProtKB-SubCell"/>
</dbReference>
<proteinExistence type="predicted"/>
<dbReference type="CDD" id="cd00183">
    <property type="entry name" value="TFIIS_I"/>
    <property type="match status" value="1"/>
</dbReference>
<dbReference type="Proteomes" id="UP000823561">
    <property type="component" value="Chromosome 1"/>
</dbReference>
<dbReference type="GO" id="GO:0006351">
    <property type="term" value="P:DNA-templated transcription"/>
    <property type="evidence" value="ECO:0007669"/>
    <property type="project" value="InterPro"/>
</dbReference>
<gene>
    <name evidence="6" type="ORF">AALO_G00015090</name>
</gene>
<evidence type="ECO:0000256" key="1">
    <source>
        <dbReference type="ARBA" id="ARBA00004123"/>
    </source>
</evidence>
<dbReference type="EMBL" id="JADWDJ010000001">
    <property type="protein sequence ID" value="KAG5286460.1"/>
    <property type="molecule type" value="Genomic_DNA"/>
</dbReference>
<dbReference type="AlphaFoldDB" id="A0AAV6HK65"/>
<evidence type="ECO:0000313" key="7">
    <source>
        <dbReference type="Proteomes" id="UP000823561"/>
    </source>
</evidence>
<keyword evidence="7" id="KW-1185">Reference proteome</keyword>
<evidence type="ECO:0000313" key="6">
    <source>
        <dbReference type="EMBL" id="KAG5286460.1"/>
    </source>
</evidence>
<dbReference type="InterPro" id="IPR017923">
    <property type="entry name" value="TFIIS_N"/>
</dbReference>
<dbReference type="PROSITE" id="PS51319">
    <property type="entry name" value="TFIIS_N"/>
    <property type="match status" value="1"/>
</dbReference>
<dbReference type="PANTHER" id="PTHR11477">
    <property type="entry name" value="TRANSCRIPTION FACTOR S-II ZINC FINGER DOMAIN-CONTAINING PROTEIN"/>
    <property type="match status" value="1"/>
</dbReference>
<name>A0AAV6HK65_9TELE</name>
<dbReference type="Pfam" id="PF07500">
    <property type="entry name" value="TFIIS_M"/>
    <property type="match status" value="1"/>
</dbReference>
<dbReference type="Pfam" id="PF08711">
    <property type="entry name" value="Med26"/>
    <property type="match status" value="1"/>
</dbReference>
<keyword evidence="2 3" id="KW-0539">Nucleus</keyword>
<comment type="caution">
    <text evidence="6">The sequence shown here is derived from an EMBL/GenBank/DDBJ whole genome shotgun (WGS) entry which is preliminary data.</text>
</comment>
<dbReference type="InterPro" id="IPR003617">
    <property type="entry name" value="TFIIS/CRSP70_N_sub"/>
</dbReference>
<dbReference type="Gene3D" id="1.10.472.30">
    <property type="entry name" value="Transcription elongation factor S-II, central domain"/>
    <property type="match status" value="1"/>
</dbReference>
<evidence type="ECO:0000259" key="5">
    <source>
        <dbReference type="PROSITE" id="PS51321"/>
    </source>
</evidence>
<comment type="subcellular location">
    <subcellularLocation>
        <location evidence="1 3">Nucleus</location>
    </subcellularLocation>
</comment>
<reference evidence="6 7" key="1">
    <citation type="submission" date="2020-10" db="EMBL/GenBank/DDBJ databases">
        <title>Chromosome-scale genome assembly of the Allis shad, Alosa alosa.</title>
        <authorList>
            <person name="Margot Z."/>
            <person name="Christophe K."/>
            <person name="Cabau C."/>
            <person name="Louis A."/>
            <person name="Berthelot C."/>
            <person name="Parey E."/>
            <person name="Roest Crollius H."/>
            <person name="Montfort J."/>
            <person name="Robinson-Rechavi M."/>
            <person name="Bucao C."/>
            <person name="Bouchez O."/>
            <person name="Gislard M."/>
            <person name="Lluch J."/>
            <person name="Milhes M."/>
            <person name="Lampietro C."/>
            <person name="Lopez Roques C."/>
            <person name="Donnadieu C."/>
            <person name="Braasch I."/>
            <person name="Desvignes T."/>
            <person name="Postlethwait J."/>
            <person name="Bobe J."/>
            <person name="Guiguen Y."/>
        </authorList>
    </citation>
    <scope>NUCLEOTIDE SEQUENCE [LARGE SCALE GENOMIC DNA]</scope>
    <source>
        <strain evidence="6">M-15738</strain>
        <tissue evidence="6">Blood</tissue>
    </source>
</reference>
<protein>
    <recommendedName>
        <fullName evidence="8">Transcription elongation factor A N-terminal and central domain-containing protein 2</fullName>
    </recommendedName>
</protein>
<accession>A0AAV6HK65</accession>
<dbReference type="InterPro" id="IPR003618">
    <property type="entry name" value="TFIIS_cen_dom"/>
</dbReference>
<evidence type="ECO:0008006" key="8">
    <source>
        <dbReference type="Google" id="ProtNLM"/>
    </source>
</evidence>
<evidence type="ECO:0000259" key="4">
    <source>
        <dbReference type="PROSITE" id="PS51319"/>
    </source>
</evidence>
<evidence type="ECO:0000256" key="2">
    <source>
        <dbReference type="ARBA" id="ARBA00023242"/>
    </source>
</evidence>
<dbReference type="SUPFAM" id="SSF46942">
    <property type="entry name" value="Elongation factor TFIIS domain 2"/>
    <property type="match status" value="1"/>
</dbReference>
<evidence type="ECO:0000256" key="3">
    <source>
        <dbReference type="PROSITE-ProRule" id="PRU00649"/>
    </source>
</evidence>
<feature type="domain" description="TFIIS central" evidence="5">
    <location>
        <begin position="162"/>
        <end position="239"/>
    </location>
</feature>
<dbReference type="Gene3D" id="1.20.930.10">
    <property type="entry name" value="Conserved domain common to transcription factors TFIIS, elongin A, CRSP70"/>
    <property type="match status" value="1"/>
</dbReference>
<sequence length="239" mass="27787">MRLLLCHLFRLCSDTINTNIIQTESWLLEISMDKFVVRSPRKAPEKSAMKHGEKVYRQTTIESLRRVVVIEDIERYKAILELSGQTKENMLMALTELNKKMPSKEVLRTTQIGHVVNKTRKNADPEVNSLAKEVYKKWRTFVEENANKPSIEVRCDKQTEELRDNARRLLSEAMGLEKSHGLVENIEREVFHQSVRLINGGYRRTVRALVFALKHKPDLRAQVKDSKLSVNILVKDHKK</sequence>
<dbReference type="PANTHER" id="PTHR11477:SF14">
    <property type="entry name" value="TRANSCRIPTION ELONGATION FACTOR A N-TERMINAL AND CENTRAL DOMAIN-CONTAINING PROTEIN 2"/>
    <property type="match status" value="1"/>
</dbReference>
<dbReference type="InterPro" id="IPR035441">
    <property type="entry name" value="TFIIS/LEDGF_dom_sf"/>
</dbReference>